<reference evidence="1 2" key="1">
    <citation type="submission" date="2018-02" db="EMBL/GenBank/DDBJ databases">
        <title>Full genome sequencing of a novel polyvalent bacteriophage as one of T4-Family member.</title>
        <authorList>
            <person name="Kawasaki T."/>
            <person name="Saad A.M."/>
            <person name="Yamada T."/>
        </authorList>
    </citation>
    <scope>NUCLEOTIDE SEQUENCE [LARGE SCALE GENOMIC DNA]</scope>
    <source>
        <strain evidence="1 2">EcS1</strain>
    </source>
</reference>
<sequence length="60" mass="7077">MKKVIFNKSYDANFTCSVSQYNIMDRGPKITLEQVKDLVVLDEQQTKELYLMLKEVFNDN</sequence>
<dbReference type="RefSeq" id="YP_010090807.1">
    <property type="nucleotide sequence ID" value="NC_055721.1"/>
</dbReference>
<keyword evidence="2" id="KW-1185">Reference proteome</keyword>
<accession>A0A2Z5ZC21</accession>
<dbReference type="EMBL" id="LC371242">
    <property type="protein sequence ID" value="BBC78160.1"/>
    <property type="molecule type" value="Genomic_DNA"/>
</dbReference>
<proteinExistence type="predicted"/>
<dbReference type="GeneID" id="65108299"/>
<protein>
    <submittedName>
        <fullName evidence="1">Uncharacterized protein</fullName>
    </submittedName>
</protein>
<name>A0A2Z5ZC21_9CAUD</name>
<dbReference type="KEGG" id="vg:65108299"/>
<evidence type="ECO:0000313" key="1">
    <source>
        <dbReference type="EMBL" id="BBC78160.1"/>
    </source>
</evidence>
<organism evidence="1 2">
    <name type="scientific">Escherichia phage EcS1</name>
    <dbReference type="NCBI Taxonomy" id="2083276"/>
    <lineage>
        <taxon>Viruses</taxon>
        <taxon>Duplodnaviria</taxon>
        <taxon>Heunggongvirae</taxon>
        <taxon>Uroviricota</taxon>
        <taxon>Caudoviricetes</taxon>
        <taxon>Pantevenvirales</taxon>
        <taxon>Straboviridae</taxon>
        <taxon>Tevenvirinae</taxon>
        <taxon>Kagamiyamavirus</taxon>
        <taxon>Kagamiyamavirus ecs1</taxon>
    </lineage>
</organism>
<evidence type="ECO:0000313" key="2">
    <source>
        <dbReference type="Proteomes" id="UP000250157"/>
    </source>
</evidence>
<dbReference type="Proteomes" id="UP000250157">
    <property type="component" value="Segment"/>
</dbReference>